<name>A0A7X2TL54_9FIRM</name>
<feature type="binding site" evidence="5">
    <location>
        <position position="84"/>
    </location>
    <ligand>
        <name>spermidine</name>
        <dbReference type="ChEBI" id="CHEBI:57834"/>
    </ligand>
</feature>
<accession>A0A7X2TL54</accession>
<gene>
    <name evidence="6" type="ORF">FYJ57_02000</name>
</gene>
<sequence>MKHKLLIVSVLSGSLFLLGGCGYNKNNSLVVFNYGDYLDPSIIDSFEKETGIKILYEEYQSPEEMYMKYKADIVDYDVICSSDYILEKLRTEDELLPINFDNIPNAANVDEHLWEFSKTFDPENKYTIPHYWGTLGILYNTRLVDEKVDSWDILFNSKYSGQIIMENSVRDSFVPALKMLGYSINTDNTDELDEAEKILIEQRPMVQAYLLDSARDEMIAENAAIALVYSGEAPYATEYNDDLAYVVPKEGSNVWVDSWAVTKDCKNTENAEKFLNYLLRVDISKISFEYNHYGTPNKKLAEILPAKYTEDPALFPPSDVLDNCEIFRSLDRGTQDYYSKLWKEIKLD</sequence>
<dbReference type="PANTHER" id="PTHR30222">
    <property type="entry name" value="SPERMIDINE/PUTRESCINE-BINDING PERIPLASMIC PROTEIN"/>
    <property type="match status" value="1"/>
</dbReference>
<proteinExistence type="predicted"/>
<evidence type="ECO:0000313" key="7">
    <source>
        <dbReference type="Proteomes" id="UP000440513"/>
    </source>
</evidence>
<dbReference type="SUPFAM" id="SSF53850">
    <property type="entry name" value="Periplasmic binding protein-like II"/>
    <property type="match status" value="1"/>
</dbReference>
<dbReference type="PIRSF" id="PIRSF019574">
    <property type="entry name" value="Periplasmic_polyamine_BP"/>
    <property type="match status" value="1"/>
</dbReference>
<dbReference type="InterPro" id="IPR001188">
    <property type="entry name" value="Sperm_putr-bd"/>
</dbReference>
<dbReference type="Pfam" id="PF13416">
    <property type="entry name" value="SBP_bac_8"/>
    <property type="match status" value="1"/>
</dbReference>
<dbReference type="InterPro" id="IPR006059">
    <property type="entry name" value="SBP"/>
</dbReference>
<keyword evidence="2" id="KW-0813">Transport</keyword>
<organism evidence="6 7">
    <name type="scientific">Oliverpabstia intestinalis</name>
    <dbReference type="NCBI Taxonomy" id="2606633"/>
    <lineage>
        <taxon>Bacteria</taxon>
        <taxon>Bacillati</taxon>
        <taxon>Bacillota</taxon>
        <taxon>Clostridia</taxon>
        <taxon>Lachnospirales</taxon>
        <taxon>Lachnospiraceae</taxon>
        <taxon>Oliverpabstia</taxon>
    </lineage>
</organism>
<keyword evidence="3" id="KW-0732">Signal</keyword>
<comment type="subcellular location">
    <subcellularLocation>
        <location evidence="1">Periplasm</location>
    </subcellularLocation>
</comment>
<dbReference type="Gene3D" id="3.40.190.10">
    <property type="entry name" value="Periplasmic binding protein-like II"/>
    <property type="match status" value="2"/>
</dbReference>
<dbReference type="EMBL" id="VUMS01000003">
    <property type="protein sequence ID" value="MST65530.1"/>
    <property type="molecule type" value="Genomic_DNA"/>
</dbReference>
<dbReference type="CDD" id="cd13663">
    <property type="entry name" value="PBP2_PotD_PotF_like_2"/>
    <property type="match status" value="1"/>
</dbReference>
<dbReference type="Proteomes" id="UP000440513">
    <property type="component" value="Unassembled WGS sequence"/>
</dbReference>
<dbReference type="PRINTS" id="PR00909">
    <property type="entry name" value="SPERMDNBNDNG"/>
</dbReference>
<dbReference type="GO" id="GO:0042597">
    <property type="term" value="C:periplasmic space"/>
    <property type="evidence" value="ECO:0007669"/>
    <property type="project" value="UniProtKB-SubCell"/>
</dbReference>
<protein>
    <submittedName>
        <fullName evidence="6">ABC transporter substrate-binding protein</fullName>
    </submittedName>
</protein>
<dbReference type="PROSITE" id="PS51257">
    <property type="entry name" value="PROKAR_LIPOPROTEIN"/>
    <property type="match status" value="1"/>
</dbReference>
<dbReference type="RefSeq" id="WP_154431343.1">
    <property type="nucleotide sequence ID" value="NZ_JBQHRL010000002.1"/>
</dbReference>
<keyword evidence="4" id="KW-0574">Periplasm</keyword>
<dbReference type="PANTHER" id="PTHR30222:SF17">
    <property type="entry name" value="SPERMIDINE_PUTRESCINE-BINDING PERIPLASMIC PROTEIN"/>
    <property type="match status" value="1"/>
</dbReference>
<dbReference type="GO" id="GO:0015846">
    <property type="term" value="P:polyamine transport"/>
    <property type="evidence" value="ECO:0007669"/>
    <property type="project" value="InterPro"/>
</dbReference>
<evidence type="ECO:0000313" key="6">
    <source>
        <dbReference type="EMBL" id="MST65530.1"/>
    </source>
</evidence>
<keyword evidence="7" id="KW-1185">Reference proteome</keyword>
<evidence type="ECO:0000256" key="5">
    <source>
        <dbReference type="PIRSR" id="PIRSR019574-1"/>
    </source>
</evidence>
<reference evidence="6 7" key="1">
    <citation type="submission" date="2019-08" db="EMBL/GenBank/DDBJ databases">
        <title>In-depth cultivation of the pig gut microbiome towards novel bacterial diversity and tailored functional studies.</title>
        <authorList>
            <person name="Wylensek D."/>
            <person name="Hitch T.C.A."/>
            <person name="Clavel T."/>
        </authorList>
    </citation>
    <scope>NUCLEOTIDE SEQUENCE [LARGE SCALE GENOMIC DNA]</scope>
    <source>
        <strain evidence="6 7">BSM-380-WT-5A</strain>
    </source>
</reference>
<evidence type="ECO:0000256" key="3">
    <source>
        <dbReference type="ARBA" id="ARBA00022729"/>
    </source>
</evidence>
<dbReference type="AlphaFoldDB" id="A0A7X2TL54"/>
<comment type="caution">
    <text evidence="6">The sequence shown here is derived from an EMBL/GenBank/DDBJ whole genome shotgun (WGS) entry which is preliminary data.</text>
</comment>
<evidence type="ECO:0000256" key="2">
    <source>
        <dbReference type="ARBA" id="ARBA00022448"/>
    </source>
</evidence>
<dbReference type="GO" id="GO:0019808">
    <property type="term" value="F:polyamine binding"/>
    <property type="evidence" value="ECO:0007669"/>
    <property type="project" value="InterPro"/>
</dbReference>
<evidence type="ECO:0000256" key="1">
    <source>
        <dbReference type="ARBA" id="ARBA00004418"/>
    </source>
</evidence>
<evidence type="ECO:0000256" key="4">
    <source>
        <dbReference type="ARBA" id="ARBA00022764"/>
    </source>
</evidence>